<dbReference type="Proteomes" id="UP000198394">
    <property type="component" value="Unassembled WGS sequence"/>
</dbReference>
<organism evidence="1 2">
    <name type="scientific">Parageobacillus galactosidasius</name>
    <dbReference type="NCBI Taxonomy" id="883812"/>
    <lineage>
        <taxon>Bacteria</taxon>
        <taxon>Bacillati</taxon>
        <taxon>Bacillota</taxon>
        <taxon>Bacilli</taxon>
        <taxon>Bacillales</taxon>
        <taxon>Anoxybacillaceae</taxon>
        <taxon>Parageobacillus</taxon>
    </lineage>
</organism>
<sequence>MSQTPWRDKEWFISQFIYEGKSINELSKEWGLDWSSVDRWRQIHGLPKHSEKEKIIQWYGIEIWNNIVERKKHSYSVANKRKAEIMYKNKRYEEIHGVEKAQKIKNKISLSNKNVKRSTSFKENLSARQKGRKNSNWKGGFYSSHVYKEVDRIYVKQYVLDTWNKHIVIERDYTCESCGKKTIACNGHHVLSFTKIFDAICFYLSQVNQLNTMSVITQMHIFHKQHHDKIYKCLCPSCHQHIHKQDNFAIRNWEENQLLYLLEPYFSNPEPSLKFRGNAGD</sequence>
<dbReference type="EMBL" id="NDYL01000001">
    <property type="protein sequence ID" value="OXB94291.1"/>
    <property type="molecule type" value="Genomic_DNA"/>
</dbReference>
<gene>
    <name evidence="1" type="ORF">B9L23_05215</name>
</gene>
<protein>
    <submittedName>
        <fullName evidence="1">Uncharacterized protein</fullName>
    </submittedName>
</protein>
<name>A0A226QP71_9BACL</name>
<comment type="caution">
    <text evidence="1">The sequence shown here is derived from an EMBL/GenBank/DDBJ whole genome shotgun (WGS) entry which is preliminary data.</text>
</comment>
<evidence type="ECO:0000313" key="1">
    <source>
        <dbReference type="EMBL" id="OXB94291.1"/>
    </source>
</evidence>
<reference evidence="1 2" key="1">
    <citation type="submission" date="2017-04" db="EMBL/GenBank/DDBJ databases">
        <title>The genome sequence of Parageobacillus galactosidasius DSM 18751.</title>
        <authorList>
            <person name="Ramaloko W.T."/>
            <person name="Koen N."/>
            <person name="Polliack S."/>
            <person name="Aliyu H."/>
            <person name="Lebre P."/>
            <person name="Mohr T."/>
            <person name="Oswald F."/>
            <person name="Zwick M."/>
            <person name="Neumann A."/>
            <person name="Syldatk C."/>
            <person name="Cowan D."/>
            <person name="De Maayer P."/>
        </authorList>
    </citation>
    <scope>NUCLEOTIDE SEQUENCE [LARGE SCALE GENOMIC DNA]</scope>
    <source>
        <strain evidence="1 2">DSM 18751</strain>
    </source>
</reference>
<dbReference type="AlphaFoldDB" id="A0A226QP71"/>
<dbReference type="RefSeq" id="WP_089096998.1">
    <property type="nucleotide sequence ID" value="NZ_NDYL01000001.1"/>
</dbReference>
<evidence type="ECO:0000313" key="2">
    <source>
        <dbReference type="Proteomes" id="UP000198394"/>
    </source>
</evidence>
<accession>A0A226QP71</accession>
<keyword evidence="2" id="KW-1185">Reference proteome</keyword>
<proteinExistence type="predicted"/>